<reference evidence="3" key="1">
    <citation type="submission" date="2021-04" db="EMBL/GenBank/DDBJ databases">
        <title>A novel Synergistetes isolate from a pyrite-forming mixed culture.</title>
        <authorList>
            <person name="Bunk B."/>
            <person name="Sproer C."/>
            <person name="Spring S."/>
            <person name="Pester M."/>
        </authorList>
    </citation>
    <scope>NUCLEOTIDE SEQUENCE [LARGE SCALE GENOMIC DNA]</scope>
    <source>
        <strain evidence="3">J.5.4.2-T.3.5.2</strain>
    </source>
</reference>
<dbReference type="AlphaFoldDB" id="A0A9Q7ASG1"/>
<dbReference type="RefSeq" id="WP_274374401.1">
    <property type="nucleotide sequence ID" value="NZ_CP072943.1"/>
</dbReference>
<accession>A0A9Q7ASG1</accession>
<dbReference type="Pfam" id="PF03956">
    <property type="entry name" value="Lys_export"/>
    <property type="match status" value="1"/>
</dbReference>
<dbReference type="KEGG" id="aram:KAR29_04295"/>
<organism evidence="2 3">
    <name type="scientific">Aminithiophilus ramosus</name>
    <dbReference type="NCBI Taxonomy" id="3029084"/>
    <lineage>
        <taxon>Bacteria</taxon>
        <taxon>Thermotogati</taxon>
        <taxon>Synergistota</taxon>
        <taxon>Synergistia</taxon>
        <taxon>Synergistales</taxon>
        <taxon>Aminithiophilaceae</taxon>
        <taxon>Aminithiophilus</taxon>
    </lineage>
</organism>
<dbReference type="EMBL" id="CP072943">
    <property type="protein sequence ID" value="QTX33126.1"/>
    <property type="molecule type" value="Genomic_DNA"/>
</dbReference>
<feature type="transmembrane region" description="Helical" evidence="1">
    <location>
        <begin position="31"/>
        <end position="50"/>
    </location>
</feature>
<protein>
    <submittedName>
        <fullName evidence="2">LysO family transporter</fullName>
    </submittedName>
</protein>
<dbReference type="InterPro" id="IPR005642">
    <property type="entry name" value="LysO"/>
</dbReference>
<evidence type="ECO:0000256" key="1">
    <source>
        <dbReference type="SAM" id="Phobius"/>
    </source>
</evidence>
<keyword evidence="1" id="KW-1133">Transmembrane helix</keyword>
<evidence type="ECO:0000313" key="2">
    <source>
        <dbReference type="EMBL" id="QTX33126.1"/>
    </source>
</evidence>
<dbReference type="Proteomes" id="UP000671879">
    <property type="component" value="Chromosome"/>
</dbReference>
<evidence type="ECO:0000313" key="3">
    <source>
        <dbReference type="Proteomes" id="UP000671879"/>
    </source>
</evidence>
<proteinExistence type="predicted"/>
<name>A0A9Q7ASG1_9BACT</name>
<keyword evidence="1" id="KW-0812">Transmembrane</keyword>
<feature type="transmembrane region" description="Helical" evidence="1">
    <location>
        <begin position="62"/>
        <end position="85"/>
    </location>
</feature>
<keyword evidence="3" id="KW-1185">Reference proteome</keyword>
<keyword evidence="1" id="KW-0472">Membrane</keyword>
<sequence length="93" mass="9229">MDILLFALCLTAGIAAGKSGRLPSSVTARSSLGLTAAVYLLLFLIGCELGSYRSLLGQMGSLGLKAGALCLGGLLGSALLCRLVVFGGGDGPV</sequence>
<dbReference type="GO" id="GO:0015661">
    <property type="term" value="F:L-lysine efflux transmembrane transporter activity"/>
    <property type="evidence" value="ECO:0007669"/>
    <property type="project" value="InterPro"/>
</dbReference>
<gene>
    <name evidence="2" type="ORF">KAR29_04295</name>
</gene>